<dbReference type="CDD" id="cd06225">
    <property type="entry name" value="HAMP"/>
    <property type="match status" value="1"/>
</dbReference>
<feature type="transmembrane region" description="Helical" evidence="5">
    <location>
        <begin position="315"/>
        <end position="338"/>
    </location>
</feature>
<feature type="transmembrane region" description="Helical" evidence="5">
    <location>
        <begin position="12"/>
        <end position="32"/>
    </location>
</feature>
<evidence type="ECO:0000256" key="2">
    <source>
        <dbReference type="ARBA" id="ARBA00022481"/>
    </source>
</evidence>
<dbReference type="Pfam" id="PF00672">
    <property type="entry name" value="HAMP"/>
    <property type="match status" value="1"/>
</dbReference>
<keyword evidence="9" id="KW-1185">Reference proteome</keyword>
<dbReference type="Proteomes" id="UP000190750">
    <property type="component" value="Unassembled WGS sequence"/>
</dbReference>
<dbReference type="SMART" id="SM00283">
    <property type="entry name" value="MA"/>
    <property type="match status" value="1"/>
</dbReference>
<dbReference type="GO" id="GO:0006935">
    <property type="term" value="P:chemotaxis"/>
    <property type="evidence" value="ECO:0007669"/>
    <property type="project" value="TreeGrafter"/>
</dbReference>
<dbReference type="PANTHER" id="PTHR43531:SF14">
    <property type="entry name" value="METHYL-ACCEPTING CHEMOTAXIS PROTEIN I-RELATED"/>
    <property type="match status" value="1"/>
</dbReference>
<dbReference type="Pfam" id="PF00015">
    <property type="entry name" value="MCPsignal"/>
    <property type="match status" value="1"/>
</dbReference>
<organism evidence="8 9">
    <name type="scientific">Rhodoferax fermentans</name>
    <dbReference type="NCBI Taxonomy" id="28066"/>
    <lineage>
        <taxon>Bacteria</taxon>
        <taxon>Pseudomonadati</taxon>
        <taxon>Pseudomonadota</taxon>
        <taxon>Betaproteobacteria</taxon>
        <taxon>Burkholderiales</taxon>
        <taxon>Comamonadaceae</taxon>
        <taxon>Rhodoferax</taxon>
    </lineage>
</organism>
<dbReference type="GO" id="GO:0004888">
    <property type="term" value="F:transmembrane signaling receptor activity"/>
    <property type="evidence" value="ECO:0007669"/>
    <property type="project" value="TreeGrafter"/>
</dbReference>
<comment type="similarity">
    <text evidence="3">Belongs to the methyl-accepting chemotaxis (MCP) protein family.</text>
</comment>
<reference evidence="8 9" key="1">
    <citation type="submission" date="2017-01" db="EMBL/GenBank/DDBJ databases">
        <title>Genome sequencing of Rhodoferax fermentans JCM 7819.</title>
        <authorList>
            <person name="Kim Y.J."/>
            <person name="Farh M.E.-A."/>
            <person name="Yang D.-C."/>
        </authorList>
    </citation>
    <scope>NUCLEOTIDE SEQUENCE [LARGE SCALE GENOMIC DNA]</scope>
    <source>
        <strain evidence="8 9">JCM 7819</strain>
    </source>
</reference>
<dbReference type="AlphaFoldDB" id="A0A1T1ARS2"/>
<feature type="domain" description="HAMP" evidence="7">
    <location>
        <begin position="339"/>
        <end position="391"/>
    </location>
</feature>
<name>A0A1T1ARS2_RHOFE</name>
<evidence type="ECO:0000259" key="6">
    <source>
        <dbReference type="PROSITE" id="PS50111"/>
    </source>
</evidence>
<dbReference type="STRING" id="28066.RF819_08775"/>
<proteinExistence type="inferred from homology"/>
<feature type="domain" description="Methyl-accepting transducer" evidence="6">
    <location>
        <begin position="396"/>
        <end position="625"/>
    </location>
</feature>
<evidence type="ECO:0000256" key="4">
    <source>
        <dbReference type="PROSITE-ProRule" id="PRU00284"/>
    </source>
</evidence>
<dbReference type="Gene3D" id="1.10.287.950">
    <property type="entry name" value="Methyl-accepting chemotaxis protein"/>
    <property type="match status" value="1"/>
</dbReference>
<dbReference type="EMBL" id="MTJN01000002">
    <property type="protein sequence ID" value="OOV06811.1"/>
    <property type="molecule type" value="Genomic_DNA"/>
</dbReference>
<evidence type="ECO:0000256" key="1">
    <source>
        <dbReference type="ARBA" id="ARBA00004370"/>
    </source>
</evidence>
<gene>
    <name evidence="8" type="ORF">RF819_08775</name>
</gene>
<dbReference type="GO" id="GO:0005886">
    <property type="term" value="C:plasma membrane"/>
    <property type="evidence" value="ECO:0007669"/>
    <property type="project" value="TreeGrafter"/>
</dbReference>
<dbReference type="FunFam" id="1.10.287.950:FF:000001">
    <property type="entry name" value="Methyl-accepting chemotaxis sensory transducer"/>
    <property type="match status" value="1"/>
</dbReference>
<keyword evidence="5" id="KW-0472">Membrane</keyword>
<dbReference type="SMART" id="SM00304">
    <property type="entry name" value="HAMP"/>
    <property type="match status" value="1"/>
</dbReference>
<evidence type="ECO:0000256" key="3">
    <source>
        <dbReference type="ARBA" id="ARBA00029447"/>
    </source>
</evidence>
<evidence type="ECO:0000313" key="9">
    <source>
        <dbReference type="Proteomes" id="UP000190750"/>
    </source>
</evidence>
<dbReference type="PANTHER" id="PTHR43531">
    <property type="entry name" value="PROTEIN ICFG"/>
    <property type="match status" value="1"/>
</dbReference>
<keyword evidence="5" id="KW-0812">Transmembrane</keyword>
<dbReference type="PROSITE" id="PS50111">
    <property type="entry name" value="CHEMOTAXIS_TRANSDUC_2"/>
    <property type="match status" value="1"/>
</dbReference>
<dbReference type="InterPro" id="IPR004089">
    <property type="entry name" value="MCPsignal_dom"/>
</dbReference>
<accession>A0A1T1ARS2</accession>
<comment type="subcellular location">
    <subcellularLocation>
        <location evidence="1">Membrane</location>
    </subcellularLocation>
</comment>
<dbReference type="InterPro" id="IPR051310">
    <property type="entry name" value="MCP_chemotaxis"/>
</dbReference>
<dbReference type="SUPFAM" id="SSF58104">
    <property type="entry name" value="Methyl-accepting chemotaxis protein (MCP) signaling domain"/>
    <property type="match status" value="1"/>
</dbReference>
<keyword evidence="2" id="KW-0488">Methylation</keyword>
<sequence>MPLLQHMKLAHKFLILGLVALVMVAIPTGLYFKRSFSDIQVAQRELLGTGPLVALNKVIQFSQTHRGMSASMLNGNEELAARRPALRDKLNTAISAMEGEFATAGVSPALQKRWADLKQSWVTLEQSVAGRSINVAESTQRHTQIITAQLQLGEELLDEFGLSLEPHADTYALVRATMVDMPWLAENLGIMRAMGSGFLTKATAPPEGKATLRALSKRALELQASMFRQVGIATSVNPRMQVALQAPSEANRAAVDKTLALANDGVINATELNMPAVAYFDAFTQTIDGLFAFNSLAMQTMVGELQARLQTESRILGVVALLLLCGLLAAVWLSWAFIRSITEPVNDALQLAHAVSQGDLRVKVQAYGDNELGQLMQALASMRDKLAHVVQQVRQGSEAVATASVEIAQGDNDLSSRTESQASALEQTSASMEELGAAVQQNAVSAQRANQLAQAASAVAVKGGDVVGQVVHTMKDINESSQRIADIIGVIDGIAFQTNILALNAAVEAARAGEQGRGFAVVASEVRSLAGRSAEAAKEIKGLISASVQRVEHGTQLVDQAGSTMDEVVASIREVSQIVGEISSSSKEQADGVAQVVEAVAQMDKTTQQNAALVEEIAAAATSLSQQSQGLVDTVSVFKL</sequence>
<dbReference type="InterPro" id="IPR003660">
    <property type="entry name" value="HAMP_dom"/>
</dbReference>
<dbReference type="RefSeq" id="WP_078364632.1">
    <property type="nucleotide sequence ID" value="NZ_MTJN01000002.1"/>
</dbReference>
<keyword evidence="4" id="KW-0807">Transducer</keyword>
<evidence type="ECO:0000313" key="8">
    <source>
        <dbReference type="EMBL" id="OOV06811.1"/>
    </source>
</evidence>
<dbReference type="CDD" id="cd11386">
    <property type="entry name" value="MCP_signal"/>
    <property type="match status" value="1"/>
</dbReference>
<comment type="caution">
    <text evidence="8">The sequence shown here is derived from an EMBL/GenBank/DDBJ whole genome shotgun (WGS) entry which is preliminary data.</text>
</comment>
<dbReference type="PROSITE" id="PS50885">
    <property type="entry name" value="HAMP"/>
    <property type="match status" value="1"/>
</dbReference>
<dbReference type="OrthoDB" id="343520at2"/>
<evidence type="ECO:0000259" key="7">
    <source>
        <dbReference type="PROSITE" id="PS50885"/>
    </source>
</evidence>
<dbReference type="GO" id="GO:0007165">
    <property type="term" value="P:signal transduction"/>
    <property type="evidence" value="ECO:0007669"/>
    <property type="project" value="UniProtKB-KW"/>
</dbReference>
<keyword evidence="5" id="KW-1133">Transmembrane helix</keyword>
<protein>
    <submittedName>
        <fullName evidence="8">Methyl-accepting chemotaxis protein</fullName>
    </submittedName>
</protein>
<evidence type="ECO:0000256" key="5">
    <source>
        <dbReference type="SAM" id="Phobius"/>
    </source>
</evidence>